<dbReference type="PANTHER" id="PTHR11403:SF2">
    <property type="entry name" value="CYTOCHROME BO(3) UBIQUINOL OXIDASE SUBUNIT 3"/>
    <property type="match status" value="1"/>
</dbReference>
<dbReference type="PANTHER" id="PTHR11403">
    <property type="entry name" value="CYTOCHROME C OXIDASE SUBUNIT III"/>
    <property type="match status" value="1"/>
</dbReference>
<dbReference type="Gene3D" id="1.20.120.80">
    <property type="entry name" value="Cytochrome c oxidase, subunit III, four-helix bundle"/>
    <property type="match status" value="1"/>
</dbReference>
<evidence type="ECO:0000313" key="9">
    <source>
        <dbReference type="EMBL" id="SVA62646.1"/>
    </source>
</evidence>
<feature type="transmembrane region" description="Helical" evidence="7">
    <location>
        <begin position="128"/>
        <end position="152"/>
    </location>
</feature>
<dbReference type="PROSITE" id="PS50253">
    <property type="entry name" value="COX3"/>
    <property type="match status" value="1"/>
</dbReference>
<evidence type="ECO:0000256" key="5">
    <source>
        <dbReference type="ARBA" id="ARBA00022989"/>
    </source>
</evidence>
<keyword evidence="3" id="KW-1003">Cell membrane</keyword>
<dbReference type="InterPro" id="IPR013833">
    <property type="entry name" value="Cyt_c_oxidase_su3_a-hlx"/>
</dbReference>
<evidence type="ECO:0000256" key="7">
    <source>
        <dbReference type="SAM" id="Phobius"/>
    </source>
</evidence>
<keyword evidence="5 7" id="KW-1133">Transmembrane helix</keyword>
<name>A0A381XD43_9ZZZZ</name>
<organism evidence="9">
    <name type="scientific">marine metagenome</name>
    <dbReference type="NCBI Taxonomy" id="408172"/>
    <lineage>
        <taxon>unclassified sequences</taxon>
        <taxon>metagenomes</taxon>
        <taxon>ecological metagenomes</taxon>
    </lineage>
</organism>
<dbReference type="GO" id="GO:0005886">
    <property type="term" value="C:plasma membrane"/>
    <property type="evidence" value="ECO:0007669"/>
    <property type="project" value="UniProtKB-SubCell"/>
</dbReference>
<dbReference type="AlphaFoldDB" id="A0A381XD43"/>
<comment type="similarity">
    <text evidence="2">Belongs to the cytochrome c oxidase subunit 3 family.</text>
</comment>
<proteinExistence type="inferred from homology"/>
<feature type="transmembrane region" description="Helical" evidence="7">
    <location>
        <begin position="173"/>
        <end position="192"/>
    </location>
</feature>
<keyword evidence="6 7" id="KW-0472">Membrane</keyword>
<gene>
    <name evidence="9" type="ORF">METZ01_LOCUS115500</name>
</gene>
<reference evidence="9" key="1">
    <citation type="submission" date="2018-05" db="EMBL/GenBank/DDBJ databases">
        <authorList>
            <person name="Lanie J.A."/>
            <person name="Ng W.-L."/>
            <person name="Kazmierczak K.M."/>
            <person name="Andrzejewski T.M."/>
            <person name="Davidsen T.M."/>
            <person name="Wayne K.J."/>
            <person name="Tettelin H."/>
            <person name="Glass J.I."/>
            <person name="Rusch D."/>
            <person name="Podicherti R."/>
            <person name="Tsui H.-C.T."/>
            <person name="Winkler M.E."/>
        </authorList>
    </citation>
    <scope>NUCLEOTIDE SEQUENCE</scope>
</reference>
<feature type="transmembrane region" description="Helical" evidence="7">
    <location>
        <begin position="20"/>
        <end position="41"/>
    </location>
</feature>
<comment type="subcellular location">
    <subcellularLocation>
        <location evidence="1">Cell membrane</location>
        <topology evidence="1">Multi-pass membrane protein</topology>
    </subcellularLocation>
</comment>
<evidence type="ECO:0000256" key="6">
    <source>
        <dbReference type="ARBA" id="ARBA00023136"/>
    </source>
</evidence>
<dbReference type="InterPro" id="IPR024791">
    <property type="entry name" value="Cyt_c/ubiquinol_Oxase_su3"/>
</dbReference>
<dbReference type="InterPro" id="IPR035973">
    <property type="entry name" value="Cyt_c_oxidase_su3-like_sf"/>
</dbReference>
<evidence type="ECO:0000259" key="8">
    <source>
        <dbReference type="PROSITE" id="PS50253"/>
    </source>
</evidence>
<dbReference type="InterPro" id="IPR000298">
    <property type="entry name" value="Cyt_c_oxidase-like_su3"/>
</dbReference>
<sequence>MSNIDGNINNKNRRAIKMMLWFGIASLFMTFAGFTSAFIVSKSREDWILNFDLPSAFTFSLFVIIISSLSLVLARRELLRNNFRSTTIYLTVTFVLGVIFIISQFIGFNEIIENGYHFTGPTSSITSSFIFLIAFVHLVHVLAGLLVLLFVIYRNMKREYSINNTLGFELASIFWHFVDILWIYLFLFLVFFR</sequence>
<evidence type="ECO:0000256" key="1">
    <source>
        <dbReference type="ARBA" id="ARBA00004651"/>
    </source>
</evidence>
<feature type="domain" description="Heme-copper oxidase subunit III family profile" evidence="8">
    <location>
        <begin position="1"/>
        <end position="193"/>
    </location>
</feature>
<protein>
    <recommendedName>
        <fullName evidence="8">Heme-copper oxidase subunit III family profile domain-containing protein</fullName>
    </recommendedName>
</protein>
<dbReference type="GO" id="GO:0004129">
    <property type="term" value="F:cytochrome-c oxidase activity"/>
    <property type="evidence" value="ECO:0007669"/>
    <property type="project" value="InterPro"/>
</dbReference>
<accession>A0A381XD43</accession>
<dbReference type="SUPFAM" id="SSF81452">
    <property type="entry name" value="Cytochrome c oxidase subunit III-like"/>
    <property type="match status" value="1"/>
</dbReference>
<dbReference type="CDD" id="cd00386">
    <property type="entry name" value="Heme_Cu_Oxidase_III_like"/>
    <property type="match status" value="1"/>
</dbReference>
<dbReference type="Pfam" id="PF00510">
    <property type="entry name" value="COX3"/>
    <property type="match status" value="1"/>
</dbReference>
<evidence type="ECO:0000256" key="2">
    <source>
        <dbReference type="ARBA" id="ARBA00010581"/>
    </source>
</evidence>
<evidence type="ECO:0000256" key="3">
    <source>
        <dbReference type="ARBA" id="ARBA00022475"/>
    </source>
</evidence>
<evidence type="ECO:0000256" key="4">
    <source>
        <dbReference type="ARBA" id="ARBA00022692"/>
    </source>
</evidence>
<dbReference type="EMBL" id="UINC01014738">
    <property type="protein sequence ID" value="SVA62646.1"/>
    <property type="molecule type" value="Genomic_DNA"/>
</dbReference>
<dbReference type="GO" id="GO:0019646">
    <property type="term" value="P:aerobic electron transport chain"/>
    <property type="evidence" value="ECO:0007669"/>
    <property type="project" value="InterPro"/>
</dbReference>
<feature type="transmembrane region" description="Helical" evidence="7">
    <location>
        <begin position="86"/>
        <end position="108"/>
    </location>
</feature>
<feature type="transmembrane region" description="Helical" evidence="7">
    <location>
        <begin position="53"/>
        <end position="74"/>
    </location>
</feature>
<keyword evidence="4 7" id="KW-0812">Transmembrane</keyword>